<evidence type="ECO:0000256" key="6">
    <source>
        <dbReference type="ARBA" id="ARBA00022741"/>
    </source>
</evidence>
<keyword evidence="3 10" id="KW-0662">Pyridine nucleotide biosynthesis</keyword>
<proteinExistence type="inferred from homology"/>
<dbReference type="PANTHER" id="PTHR39321">
    <property type="entry name" value="NICOTINATE-NUCLEOTIDE ADENYLYLTRANSFERASE-RELATED"/>
    <property type="match status" value="1"/>
</dbReference>
<keyword evidence="8 10" id="KW-0520">NAD</keyword>
<evidence type="ECO:0000256" key="8">
    <source>
        <dbReference type="ARBA" id="ARBA00023027"/>
    </source>
</evidence>
<dbReference type="Pfam" id="PF01467">
    <property type="entry name" value="CTP_transf_like"/>
    <property type="match status" value="1"/>
</dbReference>
<dbReference type="GO" id="GO:0004515">
    <property type="term" value="F:nicotinate-nucleotide adenylyltransferase activity"/>
    <property type="evidence" value="ECO:0007669"/>
    <property type="project" value="UniProtKB-UniRule"/>
</dbReference>
<comment type="function">
    <text evidence="1 10">Catalyzes the reversible adenylation of nicotinate mononucleotide (NaMN) to nicotinic acid adenine dinucleotide (NaAD).</text>
</comment>
<reference evidence="12" key="2">
    <citation type="journal article" date="2021" name="PeerJ">
        <title>Extensive microbial diversity within the chicken gut microbiome revealed by metagenomics and culture.</title>
        <authorList>
            <person name="Gilroy R."/>
            <person name="Ravi A."/>
            <person name="Getino M."/>
            <person name="Pursley I."/>
            <person name="Horton D.L."/>
            <person name="Alikhan N.F."/>
            <person name="Baker D."/>
            <person name="Gharbi K."/>
            <person name="Hall N."/>
            <person name="Watson M."/>
            <person name="Adriaenssens E.M."/>
            <person name="Foster-Nyarko E."/>
            <person name="Jarju S."/>
            <person name="Secka A."/>
            <person name="Antonio M."/>
            <person name="Oren A."/>
            <person name="Chaudhuri R.R."/>
            <person name="La Ragione R."/>
            <person name="Hildebrand F."/>
            <person name="Pallen M.J."/>
        </authorList>
    </citation>
    <scope>NUCLEOTIDE SEQUENCE</scope>
    <source>
        <strain evidence="12">ChiSjej4B22-8349</strain>
    </source>
</reference>
<evidence type="ECO:0000259" key="11">
    <source>
        <dbReference type="Pfam" id="PF01467"/>
    </source>
</evidence>
<keyword evidence="5 10" id="KW-0548">Nucleotidyltransferase</keyword>
<feature type="domain" description="Cytidyltransferase-like" evidence="11">
    <location>
        <begin position="32"/>
        <end position="201"/>
    </location>
</feature>
<dbReference type="EC" id="2.7.7.18" evidence="10"/>
<evidence type="ECO:0000256" key="1">
    <source>
        <dbReference type="ARBA" id="ARBA00002324"/>
    </source>
</evidence>
<comment type="catalytic activity">
    <reaction evidence="9 10">
        <text>nicotinate beta-D-ribonucleotide + ATP + H(+) = deamido-NAD(+) + diphosphate</text>
        <dbReference type="Rhea" id="RHEA:22860"/>
        <dbReference type="ChEBI" id="CHEBI:15378"/>
        <dbReference type="ChEBI" id="CHEBI:30616"/>
        <dbReference type="ChEBI" id="CHEBI:33019"/>
        <dbReference type="ChEBI" id="CHEBI:57502"/>
        <dbReference type="ChEBI" id="CHEBI:58437"/>
        <dbReference type="EC" id="2.7.7.18"/>
    </reaction>
</comment>
<keyword evidence="7 10" id="KW-0067">ATP-binding</keyword>
<dbReference type="Gene3D" id="3.40.50.620">
    <property type="entry name" value="HUPs"/>
    <property type="match status" value="1"/>
</dbReference>
<dbReference type="NCBIfam" id="NF000840">
    <property type="entry name" value="PRK00071.1-3"/>
    <property type="match status" value="1"/>
</dbReference>
<evidence type="ECO:0000256" key="10">
    <source>
        <dbReference type="HAMAP-Rule" id="MF_00244"/>
    </source>
</evidence>
<gene>
    <name evidence="10" type="primary">nadD</name>
    <name evidence="12" type="ORF">IAD25_00075</name>
</gene>
<sequence length="228" mass="26214">MEKRRTADKVVEAEGNRDDGRKTIVKSSRIGILGGTFDPVHYGHINLALDARDEMDLDKVILVPARLQPFKQDRKTASGYDRLTMINMAIDGTDGLESSSYELDAEGVSYTYLTVRAMRRRFGEECRLYFITGTDSFLKIETWKNAGELLRSCGYLVGTRPGYRQKELEDCISRIRHDYNTEVRNIHNSQYDISSTEVRQRLESGRPCGDLIPEKVERYIRENGLYKK</sequence>
<dbReference type="GO" id="GO:0005524">
    <property type="term" value="F:ATP binding"/>
    <property type="evidence" value="ECO:0007669"/>
    <property type="project" value="UniProtKB-KW"/>
</dbReference>
<evidence type="ECO:0000256" key="3">
    <source>
        <dbReference type="ARBA" id="ARBA00022642"/>
    </source>
</evidence>
<dbReference type="CDD" id="cd02165">
    <property type="entry name" value="NMNAT"/>
    <property type="match status" value="1"/>
</dbReference>
<evidence type="ECO:0000256" key="2">
    <source>
        <dbReference type="ARBA" id="ARBA00005019"/>
    </source>
</evidence>
<dbReference type="SUPFAM" id="SSF52374">
    <property type="entry name" value="Nucleotidylyl transferase"/>
    <property type="match status" value="1"/>
</dbReference>
<comment type="caution">
    <text evidence="12">The sequence shown here is derived from an EMBL/GenBank/DDBJ whole genome shotgun (WGS) entry which is preliminary data.</text>
</comment>
<keyword evidence="4 10" id="KW-0808">Transferase</keyword>
<dbReference type="EMBL" id="DVOB01000002">
    <property type="protein sequence ID" value="HIU95092.1"/>
    <property type="molecule type" value="Genomic_DNA"/>
</dbReference>
<dbReference type="HAMAP" id="MF_00244">
    <property type="entry name" value="NaMN_adenylyltr"/>
    <property type="match status" value="1"/>
</dbReference>
<comment type="similarity">
    <text evidence="10">Belongs to the NadD family.</text>
</comment>
<keyword evidence="6 10" id="KW-0547">Nucleotide-binding</keyword>
<reference evidence="12" key="1">
    <citation type="submission" date="2020-10" db="EMBL/GenBank/DDBJ databases">
        <authorList>
            <person name="Gilroy R."/>
        </authorList>
    </citation>
    <scope>NUCLEOTIDE SEQUENCE</scope>
    <source>
        <strain evidence="12">ChiSjej4B22-8349</strain>
    </source>
</reference>
<evidence type="ECO:0000256" key="7">
    <source>
        <dbReference type="ARBA" id="ARBA00022840"/>
    </source>
</evidence>
<dbReference type="InterPro" id="IPR004821">
    <property type="entry name" value="Cyt_trans-like"/>
</dbReference>
<comment type="pathway">
    <text evidence="2 10">Cofactor biosynthesis; NAD(+) biosynthesis; deamido-NAD(+) from nicotinate D-ribonucleotide: step 1/1.</text>
</comment>
<evidence type="ECO:0000256" key="4">
    <source>
        <dbReference type="ARBA" id="ARBA00022679"/>
    </source>
</evidence>
<evidence type="ECO:0000313" key="13">
    <source>
        <dbReference type="Proteomes" id="UP000824130"/>
    </source>
</evidence>
<accession>A0A9D1N5G1</accession>
<protein>
    <recommendedName>
        <fullName evidence="10">Probable nicotinate-nucleotide adenylyltransferase</fullName>
        <ecNumber evidence="10">2.7.7.18</ecNumber>
    </recommendedName>
    <alternativeName>
        <fullName evidence="10">Deamido-NAD(+) diphosphorylase</fullName>
    </alternativeName>
    <alternativeName>
        <fullName evidence="10">Deamido-NAD(+) pyrophosphorylase</fullName>
    </alternativeName>
    <alternativeName>
        <fullName evidence="10">Nicotinate mononucleotide adenylyltransferase</fullName>
        <shortName evidence="10">NaMN adenylyltransferase</shortName>
    </alternativeName>
</protein>
<dbReference type="AlphaFoldDB" id="A0A9D1N5G1"/>
<evidence type="ECO:0000256" key="9">
    <source>
        <dbReference type="ARBA" id="ARBA00048721"/>
    </source>
</evidence>
<organism evidence="12 13">
    <name type="scientific">Candidatus Allocopromorpha excrementipullorum</name>
    <dbReference type="NCBI Taxonomy" id="2840743"/>
    <lineage>
        <taxon>Bacteria</taxon>
        <taxon>Bacillati</taxon>
        <taxon>Bacillota</taxon>
        <taxon>Clostridia</taxon>
        <taxon>Eubacteriales</taxon>
        <taxon>Eubacteriaceae</taxon>
        <taxon>Eubacteriaceae incertae sedis</taxon>
        <taxon>Candidatus Allocopromorpha</taxon>
    </lineage>
</organism>
<dbReference type="Proteomes" id="UP000824130">
    <property type="component" value="Unassembled WGS sequence"/>
</dbReference>
<dbReference type="PANTHER" id="PTHR39321:SF3">
    <property type="entry name" value="PHOSPHOPANTETHEINE ADENYLYLTRANSFERASE"/>
    <property type="match status" value="1"/>
</dbReference>
<name>A0A9D1N5G1_9FIRM</name>
<dbReference type="NCBIfam" id="TIGR00125">
    <property type="entry name" value="cyt_tran_rel"/>
    <property type="match status" value="1"/>
</dbReference>
<dbReference type="GO" id="GO:0009435">
    <property type="term" value="P:NAD+ biosynthetic process"/>
    <property type="evidence" value="ECO:0007669"/>
    <property type="project" value="UniProtKB-UniRule"/>
</dbReference>
<evidence type="ECO:0000313" key="12">
    <source>
        <dbReference type="EMBL" id="HIU95092.1"/>
    </source>
</evidence>
<evidence type="ECO:0000256" key="5">
    <source>
        <dbReference type="ARBA" id="ARBA00022695"/>
    </source>
</evidence>
<dbReference type="InterPro" id="IPR005248">
    <property type="entry name" value="NadD/NMNAT"/>
</dbReference>
<dbReference type="NCBIfam" id="TIGR00482">
    <property type="entry name" value="nicotinate (nicotinamide) nucleotide adenylyltransferase"/>
    <property type="match status" value="1"/>
</dbReference>
<dbReference type="InterPro" id="IPR014729">
    <property type="entry name" value="Rossmann-like_a/b/a_fold"/>
</dbReference>